<dbReference type="PANTHER" id="PTHR42879">
    <property type="entry name" value="3-OXOACYL-(ACYL-CARRIER-PROTEIN) REDUCTASE"/>
    <property type="match status" value="1"/>
</dbReference>
<dbReference type="InterPro" id="IPR050259">
    <property type="entry name" value="SDR"/>
</dbReference>
<keyword evidence="2" id="KW-0251">Elongation factor</keyword>
<dbReference type="GO" id="GO:0003746">
    <property type="term" value="F:translation elongation factor activity"/>
    <property type="evidence" value="ECO:0007669"/>
    <property type="project" value="UniProtKB-KW"/>
</dbReference>
<dbReference type="Gene3D" id="3.40.50.720">
    <property type="entry name" value="NAD(P)-binding Rossmann-like Domain"/>
    <property type="match status" value="1"/>
</dbReference>
<evidence type="ECO:0000256" key="1">
    <source>
        <dbReference type="ARBA" id="ARBA00006484"/>
    </source>
</evidence>
<dbReference type="Proteomes" id="UP001597506">
    <property type="component" value="Unassembled WGS sequence"/>
</dbReference>
<sequence>MAKFALITGASGGIGRKTAELLARNGWNLYLHYYINKKEMDDLVKELSNYPVEVIPIQADLTGAAGANQLTESIFGIDAVVHASGVSKWGLFQDHSESDMDDLWNIHVKSPMIIIQKLLEKLIRARGKIVIVSSIWGQTGAACEVLYSTVKGAQLSFVKSFSKEIARNGVRINAIAPGAVNTGMLNSFTEEELEDVKEDIPMGRLANSEEIASAIRFLLSDEASYITGQVLAVNGGWYT</sequence>
<dbReference type="PRINTS" id="PR00081">
    <property type="entry name" value="GDHRDH"/>
</dbReference>
<dbReference type="CDD" id="cd05233">
    <property type="entry name" value="SDR_c"/>
    <property type="match status" value="1"/>
</dbReference>
<keyword evidence="3" id="KW-1185">Reference proteome</keyword>
<name>A0ABW5RVP8_9BACI</name>
<dbReference type="EMBL" id="JBHUMF010000031">
    <property type="protein sequence ID" value="MFD2682763.1"/>
    <property type="molecule type" value="Genomic_DNA"/>
</dbReference>
<evidence type="ECO:0000313" key="3">
    <source>
        <dbReference type="Proteomes" id="UP001597506"/>
    </source>
</evidence>
<protein>
    <submittedName>
        <fullName evidence="2">Elongation factor P 5-aminopentanone reductase</fullName>
    </submittedName>
</protein>
<organism evidence="2 3">
    <name type="scientific">Bacillus seohaeanensis</name>
    <dbReference type="NCBI Taxonomy" id="284580"/>
    <lineage>
        <taxon>Bacteria</taxon>
        <taxon>Bacillati</taxon>
        <taxon>Bacillota</taxon>
        <taxon>Bacilli</taxon>
        <taxon>Bacillales</taxon>
        <taxon>Bacillaceae</taxon>
        <taxon>Bacillus</taxon>
    </lineage>
</organism>
<dbReference type="SUPFAM" id="SSF51735">
    <property type="entry name" value="NAD(P)-binding Rossmann-fold domains"/>
    <property type="match status" value="1"/>
</dbReference>
<evidence type="ECO:0000313" key="2">
    <source>
        <dbReference type="EMBL" id="MFD2682763.1"/>
    </source>
</evidence>
<dbReference type="RefSeq" id="WP_377937389.1">
    <property type="nucleotide sequence ID" value="NZ_JBHUMF010000031.1"/>
</dbReference>
<gene>
    <name evidence="2" type="primary">ymfI</name>
    <name evidence="2" type="ORF">ACFSUL_18645</name>
</gene>
<keyword evidence="2" id="KW-0648">Protein biosynthesis</keyword>
<dbReference type="InterPro" id="IPR036291">
    <property type="entry name" value="NAD(P)-bd_dom_sf"/>
</dbReference>
<dbReference type="InterPro" id="IPR002347">
    <property type="entry name" value="SDR_fam"/>
</dbReference>
<dbReference type="PANTHER" id="PTHR42879:SF2">
    <property type="entry name" value="3-OXOACYL-[ACYL-CARRIER-PROTEIN] REDUCTASE FABG"/>
    <property type="match status" value="1"/>
</dbReference>
<accession>A0ABW5RVP8</accession>
<comment type="caution">
    <text evidence="2">The sequence shown here is derived from an EMBL/GenBank/DDBJ whole genome shotgun (WGS) entry which is preliminary data.</text>
</comment>
<comment type="similarity">
    <text evidence="1">Belongs to the short-chain dehydrogenases/reductases (SDR) family.</text>
</comment>
<reference evidence="3" key="1">
    <citation type="journal article" date="2019" name="Int. J. Syst. Evol. Microbiol.">
        <title>The Global Catalogue of Microorganisms (GCM) 10K type strain sequencing project: providing services to taxonomists for standard genome sequencing and annotation.</title>
        <authorList>
            <consortium name="The Broad Institute Genomics Platform"/>
            <consortium name="The Broad Institute Genome Sequencing Center for Infectious Disease"/>
            <person name="Wu L."/>
            <person name="Ma J."/>
        </authorList>
    </citation>
    <scope>NUCLEOTIDE SEQUENCE [LARGE SCALE GENOMIC DNA]</scope>
    <source>
        <strain evidence="3">KCTC 3913</strain>
    </source>
</reference>
<dbReference type="Pfam" id="PF13561">
    <property type="entry name" value="adh_short_C2"/>
    <property type="match status" value="1"/>
</dbReference>
<proteinExistence type="inferred from homology"/>
<dbReference type="NCBIfam" id="NF047420">
    <property type="entry name" value="EF_P_mod_YmfI"/>
    <property type="match status" value="1"/>
</dbReference>